<comment type="caution">
    <text evidence="9">The sequence shown here is derived from an EMBL/GenBank/DDBJ whole genome shotgun (WGS) entry which is preliminary data.</text>
</comment>
<dbReference type="InterPro" id="IPR006121">
    <property type="entry name" value="HMA_dom"/>
</dbReference>
<feature type="transmembrane region" description="Helical" evidence="7">
    <location>
        <begin position="214"/>
        <end position="240"/>
    </location>
</feature>
<dbReference type="PROSITE" id="PS50846">
    <property type="entry name" value="HMA_2"/>
    <property type="match status" value="1"/>
</dbReference>
<dbReference type="EMBL" id="QENZ01000003">
    <property type="protein sequence ID" value="PVX52507.1"/>
    <property type="molecule type" value="Genomic_DNA"/>
</dbReference>
<feature type="transmembrane region" description="Helical" evidence="7">
    <location>
        <begin position="323"/>
        <end position="344"/>
    </location>
</feature>
<feature type="transmembrane region" description="Helical" evidence="7">
    <location>
        <begin position="184"/>
        <end position="202"/>
    </location>
</feature>
<evidence type="ECO:0000256" key="2">
    <source>
        <dbReference type="ARBA" id="ARBA00006386"/>
    </source>
</evidence>
<evidence type="ECO:0000313" key="9">
    <source>
        <dbReference type="EMBL" id="PVX52507.1"/>
    </source>
</evidence>
<evidence type="ECO:0000313" key="10">
    <source>
        <dbReference type="Proteomes" id="UP000251835"/>
    </source>
</evidence>
<dbReference type="AlphaFoldDB" id="A0A7L4UT67"/>
<comment type="similarity">
    <text evidence="2">Belongs to the UPF0718 family.</text>
</comment>
<keyword evidence="10" id="KW-1185">Reference proteome</keyword>
<name>A0A7L4UT67_BALHA</name>
<feature type="transmembrane region" description="Helical" evidence="7">
    <location>
        <begin position="22"/>
        <end position="40"/>
    </location>
</feature>
<protein>
    <recommendedName>
        <fullName evidence="8">HMA domain-containing protein</fullName>
    </recommendedName>
</protein>
<accession>A0A7L4UT67</accession>
<comment type="subcellular location">
    <subcellularLocation>
        <location evidence="1">Cell membrane</location>
        <topology evidence="1">Multi-pass membrane protein</topology>
    </subcellularLocation>
</comment>
<gene>
    <name evidence="9" type="ORF">C7377_0830</name>
</gene>
<keyword evidence="3" id="KW-1003">Cell membrane</keyword>
<evidence type="ECO:0000256" key="5">
    <source>
        <dbReference type="ARBA" id="ARBA00022989"/>
    </source>
</evidence>
<dbReference type="Gene3D" id="3.30.70.100">
    <property type="match status" value="1"/>
</dbReference>
<dbReference type="Pfam" id="PF03773">
    <property type="entry name" value="ArsP_1"/>
    <property type="match status" value="1"/>
</dbReference>
<reference evidence="9 10" key="1">
    <citation type="submission" date="2018-05" db="EMBL/GenBank/DDBJ databases">
        <title>Genomic Encyclopedia of Type Strains, Phase IV (KMG-IV): sequencing the most valuable type-strain genomes for metagenomic binning, comparative biology and taxonomic classification.</title>
        <authorList>
            <person name="Goeker M."/>
        </authorList>
    </citation>
    <scope>NUCLEOTIDE SEQUENCE [LARGE SCALE GENOMIC DNA]</scope>
    <source>
        <strain evidence="9 10">DSM 28579</strain>
    </source>
</reference>
<organism evidence="9 10">
    <name type="scientific">Balneicella halophila</name>
    <dbReference type="NCBI Taxonomy" id="1537566"/>
    <lineage>
        <taxon>Bacteria</taxon>
        <taxon>Pseudomonadati</taxon>
        <taxon>Bacteroidota</taxon>
        <taxon>Bacteroidia</taxon>
        <taxon>Bacteroidales</taxon>
        <taxon>Balneicellaceae</taxon>
        <taxon>Balneicella</taxon>
    </lineage>
</organism>
<evidence type="ECO:0000259" key="8">
    <source>
        <dbReference type="PROSITE" id="PS50846"/>
    </source>
</evidence>
<evidence type="ECO:0000256" key="3">
    <source>
        <dbReference type="ARBA" id="ARBA00022475"/>
    </source>
</evidence>
<dbReference type="PANTHER" id="PTHR34184">
    <property type="entry name" value="UPF0718 PROTEIN YCGR"/>
    <property type="match status" value="1"/>
</dbReference>
<evidence type="ECO:0000256" key="1">
    <source>
        <dbReference type="ARBA" id="ARBA00004651"/>
    </source>
</evidence>
<keyword evidence="5 7" id="KW-1133">Transmembrane helix</keyword>
<dbReference type="InterPro" id="IPR052923">
    <property type="entry name" value="UPF0718"/>
</dbReference>
<evidence type="ECO:0000256" key="6">
    <source>
        <dbReference type="ARBA" id="ARBA00023136"/>
    </source>
</evidence>
<dbReference type="Proteomes" id="UP000251835">
    <property type="component" value="Unassembled WGS sequence"/>
</dbReference>
<feature type="domain" description="HMA" evidence="8">
    <location>
        <begin position="359"/>
        <end position="422"/>
    </location>
</feature>
<evidence type="ECO:0000256" key="7">
    <source>
        <dbReference type="SAM" id="Phobius"/>
    </source>
</evidence>
<evidence type="ECO:0000256" key="4">
    <source>
        <dbReference type="ARBA" id="ARBA00022692"/>
    </source>
</evidence>
<keyword evidence="4 7" id="KW-0812">Transmembrane</keyword>
<dbReference type="PANTHER" id="PTHR34184:SF4">
    <property type="entry name" value="UPF0718 PROTEIN YCGR"/>
    <property type="match status" value="1"/>
</dbReference>
<dbReference type="InterPro" id="IPR005524">
    <property type="entry name" value="DUF318"/>
</dbReference>
<dbReference type="GO" id="GO:0046872">
    <property type="term" value="F:metal ion binding"/>
    <property type="evidence" value="ECO:0007669"/>
    <property type="project" value="InterPro"/>
</dbReference>
<feature type="transmembrane region" description="Helical" evidence="7">
    <location>
        <begin position="118"/>
        <end position="139"/>
    </location>
</feature>
<dbReference type="InterPro" id="IPR036163">
    <property type="entry name" value="HMA_dom_sf"/>
</dbReference>
<dbReference type="RefSeq" id="WP_116496037.1">
    <property type="nucleotide sequence ID" value="NZ_QENZ01000003.1"/>
</dbReference>
<dbReference type="Pfam" id="PF00403">
    <property type="entry name" value="HMA"/>
    <property type="match status" value="1"/>
</dbReference>
<keyword evidence="6 7" id="KW-0472">Membrane</keyword>
<dbReference type="OrthoDB" id="9770315at2"/>
<sequence length="425" mass="46381">MTNIYQHIQQFFIDFFYILNEMSPYLLLGLFFAGLLKVYLPEKFISKYLRKSNAKSAVNATLLGIPLPLCSCGVLPTGISLYKNGASKGATNAFITSTPQTGVDSILVTYAMLGLPMAIIRVTVALISGVLSGIATNLFTKKENRVKVTVEKKTISCATEVKASGFSRIAEVFRYAFLTFLSDIARWLVIGILVAAFISVLLPDAFFTNYISSGILGIALILVASMPLYICATASVPIAAVLMSKGISPGAILVFLMAGPATNVASFTLIGKTMGKKSLIAYLATIIGAAVGFGILIDTFLPREWFTIENLSHNHVHGGEQGWIFWLQTISTIILVGLILYIYIQKHIEKTKPMTHSKDSSIYKVPDVSCNHCKKSLEDAFSAFESVQEVNVNVPKKTLLIKGAITDETVEKIVKERGFTYEGRL</sequence>
<feature type="transmembrane region" description="Helical" evidence="7">
    <location>
        <begin position="279"/>
        <end position="297"/>
    </location>
</feature>
<dbReference type="SUPFAM" id="SSF55008">
    <property type="entry name" value="HMA, heavy metal-associated domain"/>
    <property type="match status" value="1"/>
</dbReference>
<proteinExistence type="inferred from homology"/>
<dbReference type="GO" id="GO:0005886">
    <property type="term" value="C:plasma membrane"/>
    <property type="evidence" value="ECO:0007669"/>
    <property type="project" value="UniProtKB-SubCell"/>
</dbReference>